<dbReference type="Proteomes" id="UP000000758">
    <property type="component" value="Chromosome"/>
</dbReference>
<dbReference type="InterPro" id="IPR009003">
    <property type="entry name" value="Peptidase_S1_PA"/>
</dbReference>
<evidence type="ECO:0000313" key="2">
    <source>
        <dbReference type="Proteomes" id="UP000000758"/>
    </source>
</evidence>
<keyword evidence="2" id="KW-1185">Reference proteome</keyword>
<dbReference type="AlphaFoldDB" id="A0RXN4"/>
<evidence type="ECO:0000313" key="1">
    <source>
        <dbReference type="EMBL" id="ABK78101.1"/>
    </source>
</evidence>
<reference evidence="1 2" key="1">
    <citation type="journal article" date="2006" name="Proc. Natl. Acad. Sci. U.S.A.">
        <title>Genomic analysis of the uncultivated marine crenarchaeote Cenarchaeum symbiosum.</title>
        <authorList>
            <person name="Hallam S.J."/>
            <person name="Konstantinidis K.T."/>
            <person name="Putnam N."/>
            <person name="Schleper C."/>
            <person name="Watanabe Y."/>
            <person name="Sugahara J."/>
            <person name="Preston C."/>
            <person name="de la Torre J."/>
            <person name="Richardson P.M."/>
            <person name="DeLong E.F."/>
        </authorList>
    </citation>
    <scope>NUCLEOTIDE SEQUENCE [LARGE SCALE GENOMIC DNA]</scope>
    <source>
        <strain evidence="2">A</strain>
    </source>
</reference>
<dbReference type="SUPFAM" id="SSF50494">
    <property type="entry name" value="Trypsin-like serine proteases"/>
    <property type="match status" value="1"/>
</dbReference>
<name>A0RXN4_CENSY</name>
<protein>
    <submittedName>
        <fullName evidence="1">Uncharacterized protein</fullName>
    </submittedName>
</protein>
<proteinExistence type="predicted"/>
<gene>
    <name evidence="1" type="ordered locus">CENSYa_1479</name>
</gene>
<dbReference type="HOGENOM" id="CLU_1222481_0_0_2"/>
<dbReference type="KEGG" id="csy:CENSYa_1479"/>
<dbReference type="STRING" id="414004.CENSYa_1479"/>
<sequence length="211" mass="23163">MAIGARDQHRSGIVVAAHSIEIKSGETFQIHNITSKKHNSTKFLSDAHGILYKGGTVDAAFIPITEAGITIGNNVRAHNGTETEVAWGRLADVERLQDITIYGWFNNGPGYLLFKNATEFTGHSTFHNMGIGTYPSQLGDSGSAIVYHGGDAATIVGVHRGSVCTFESLSEYQPKLDVNGTEWCLPNSYYKVFSAWENVENELNLMRPGWW</sequence>
<accession>A0RXN4</accession>
<dbReference type="EnsemblBacteria" id="ABK78101">
    <property type="protein sequence ID" value="ABK78101"/>
    <property type="gene ID" value="CENSYa_1479"/>
</dbReference>
<dbReference type="EMBL" id="DP000238">
    <property type="protein sequence ID" value="ABK78101.1"/>
    <property type="molecule type" value="Genomic_DNA"/>
</dbReference>
<organism evidence="1 2">
    <name type="scientific">Cenarchaeum symbiosum (strain A)</name>
    <dbReference type="NCBI Taxonomy" id="414004"/>
    <lineage>
        <taxon>Archaea</taxon>
        <taxon>Nitrososphaerota</taxon>
        <taxon>Candidatus Cenarchaeales</taxon>
        <taxon>Candidatus Cenarchaeaceae</taxon>
        <taxon>Candidatus Cenarchaeum</taxon>
    </lineage>
</organism>